<organism evidence="1 2">
    <name type="scientific">Brassica napus</name>
    <name type="common">Rape</name>
    <dbReference type="NCBI Taxonomy" id="3708"/>
    <lineage>
        <taxon>Eukaryota</taxon>
        <taxon>Viridiplantae</taxon>
        <taxon>Streptophyta</taxon>
        <taxon>Embryophyta</taxon>
        <taxon>Tracheophyta</taxon>
        <taxon>Spermatophyta</taxon>
        <taxon>Magnoliopsida</taxon>
        <taxon>eudicotyledons</taxon>
        <taxon>Gunneridae</taxon>
        <taxon>Pentapetalae</taxon>
        <taxon>rosids</taxon>
        <taxon>malvids</taxon>
        <taxon>Brassicales</taxon>
        <taxon>Brassicaceae</taxon>
        <taxon>Brassiceae</taxon>
        <taxon>Brassica</taxon>
    </lineage>
</organism>
<evidence type="ECO:0000313" key="2">
    <source>
        <dbReference type="Proteomes" id="UP000824890"/>
    </source>
</evidence>
<evidence type="ECO:0000313" key="1">
    <source>
        <dbReference type="EMBL" id="KAH0858791.1"/>
    </source>
</evidence>
<reference evidence="1 2" key="1">
    <citation type="submission" date="2021-05" db="EMBL/GenBank/DDBJ databases">
        <title>Genome Assembly of Synthetic Allotetraploid Brassica napus Reveals Homoeologous Exchanges between Subgenomes.</title>
        <authorList>
            <person name="Davis J.T."/>
        </authorList>
    </citation>
    <scope>NUCLEOTIDE SEQUENCE [LARGE SCALE GENOMIC DNA]</scope>
    <source>
        <strain evidence="2">cv. Da-Ae</strain>
        <tissue evidence="1">Seedling</tissue>
    </source>
</reference>
<sequence length="82" mass="8865">GEKIHASVRKELLSESSVVSKIEPINDCNYICLTNLCWIIRGLSCPNLCGALVGVGGTDDTEDEELAEIFDSAHKISSTLNK</sequence>
<dbReference type="Proteomes" id="UP000824890">
    <property type="component" value="Unassembled WGS sequence"/>
</dbReference>
<name>A0ABQ7XUS6_BRANA</name>
<comment type="caution">
    <text evidence="1">The sequence shown here is derived from an EMBL/GenBank/DDBJ whole genome shotgun (WGS) entry which is preliminary data.</text>
</comment>
<proteinExistence type="predicted"/>
<keyword evidence="2" id="KW-1185">Reference proteome</keyword>
<gene>
    <name evidence="1" type="ORF">HID58_087052</name>
</gene>
<dbReference type="EMBL" id="JAGKQM010000019">
    <property type="protein sequence ID" value="KAH0858791.1"/>
    <property type="molecule type" value="Genomic_DNA"/>
</dbReference>
<feature type="non-terminal residue" evidence="1">
    <location>
        <position position="1"/>
    </location>
</feature>
<protein>
    <submittedName>
        <fullName evidence="1">Uncharacterized protein</fullName>
    </submittedName>
</protein>
<accession>A0ABQ7XUS6</accession>